<name>A0ABV7IHE5_9RHOB</name>
<dbReference type="RefSeq" id="WP_207464461.1">
    <property type="nucleotide sequence ID" value="NZ_JAFNAW010000001.1"/>
</dbReference>
<evidence type="ECO:0000313" key="2">
    <source>
        <dbReference type="EMBL" id="MFC3169231.1"/>
    </source>
</evidence>
<protein>
    <recommendedName>
        <fullName evidence="4">Mu-like prophage I protein</fullName>
    </recommendedName>
</protein>
<comment type="caution">
    <text evidence="2">The sequence shown here is derived from an EMBL/GenBank/DDBJ whole genome shotgun (WGS) entry which is preliminary data.</text>
</comment>
<reference evidence="3" key="1">
    <citation type="journal article" date="2019" name="Int. J. Syst. Evol. Microbiol.">
        <title>The Global Catalogue of Microorganisms (GCM) 10K type strain sequencing project: providing services to taxonomists for standard genome sequencing and annotation.</title>
        <authorList>
            <consortium name="The Broad Institute Genomics Platform"/>
            <consortium name="The Broad Institute Genome Sequencing Center for Infectious Disease"/>
            <person name="Wu L."/>
            <person name="Ma J."/>
        </authorList>
    </citation>
    <scope>NUCLEOTIDE SEQUENCE [LARGE SCALE GENOMIC DNA]</scope>
    <source>
        <strain evidence="3">KCTC 52239</strain>
    </source>
</reference>
<keyword evidence="3" id="KW-1185">Reference proteome</keyword>
<accession>A0ABV7IHE5</accession>
<dbReference type="Proteomes" id="UP001595557">
    <property type="component" value="Unassembled WGS sequence"/>
</dbReference>
<organism evidence="2 3">
    <name type="scientific">Paracoccus fontiphilus</name>
    <dbReference type="NCBI Taxonomy" id="1815556"/>
    <lineage>
        <taxon>Bacteria</taxon>
        <taxon>Pseudomonadati</taxon>
        <taxon>Pseudomonadota</taxon>
        <taxon>Alphaproteobacteria</taxon>
        <taxon>Rhodobacterales</taxon>
        <taxon>Paracoccaceae</taxon>
        <taxon>Paracoccus</taxon>
    </lineage>
</organism>
<feature type="region of interest" description="Disordered" evidence="1">
    <location>
        <begin position="338"/>
        <end position="370"/>
    </location>
</feature>
<evidence type="ECO:0000256" key="1">
    <source>
        <dbReference type="SAM" id="MobiDB-lite"/>
    </source>
</evidence>
<sequence length="370" mass="38874">MAQVRVNVRSIANAAAVREVVRNGRTLKIVPSATLPDDVVMNGILYPATEIEASFASLERTPAPLGHPTVNGKFVSATDPEGINIGYIGAWNENVRREGGRVLLDKVIDVEVANRSEGGKAVLAAIEAGGPIHTSTGLLANIENSKGEGYERIARGIVFDHDAILLNEDGAATPDQGVGMLVNGQQVEVINSAVEWADRDLTWAAESALGALERRERAGMVDAFKAFLVEAFSGLRKPQTEKEPAVADDKTLAELSAKVNGLEETMKAIPTTIANAVAEALKPVTEAHAAQIANQKAKEDAEKAVLVNKVVKANLLTEAVANGLTLDALRELAPKGEPGKAAALNASAGGGKDADPWAGYDLNANMKDAQ</sequence>
<evidence type="ECO:0008006" key="4">
    <source>
        <dbReference type="Google" id="ProtNLM"/>
    </source>
</evidence>
<gene>
    <name evidence="2" type="ORF">ACFOD7_14355</name>
</gene>
<evidence type="ECO:0000313" key="3">
    <source>
        <dbReference type="Proteomes" id="UP001595557"/>
    </source>
</evidence>
<dbReference type="EMBL" id="JBHRTE010000059">
    <property type="protein sequence ID" value="MFC3169231.1"/>
    <property type="molecule type" value="Genomic_DNA"/>
</dbReference>
<proteinExistence type="predicted"/>